<name>A0ABT8YKD3_9HYPH</name>
<feature type="transmembrane region" description="Helical" evidence="19">
    <location>
        <begin position="196"/>
        <end position="214"/>
    </location>
</feature>
<dbReference type="PANTHER" id="PTHR46382:SF1">
    <property type="entry name" value="PHOSPHATIDATE CYTIDYLYLTRANSFERASE"/>
    <property type="match status" value="1"/>
</dbReference>
<keyword evidence="10 18" id="KW-0808">Transferase</keyword>
<keyword evidence="15 19" id="KW-0472">Membrane</keyword>
<evidence type="ECO:0000256" key="17">
    <source>
        <dbReference type="ARBA" id="ARBA00023264"/>
    </source>
</evidence>
<evidence type="ECO:0000256" key="3">
    <source>
        <dbReference type="ARBA" id="ARBA00005119"/>
    </source>
</evidence>
<dbReference type="Pfam" id="PF01148">
    <property type="entry name" value="CTP_transf_1"/>
    <property type="match status" value="1"/>
</dbReference>
<evidence type="ECO:0000256" key="5">
    <source>
        <dbReference type="ARBA" id="ARBA00010185"/>
    </source>
</evidence>
<evidence type="ECO:0000256" key="18">
    <source>
        <dbReference type="RuleBase" id="RU003938"/>
    </source>
</evidence>
<evidence type="ECO:0000256" key="11">
    <source>
        <dbReference type="ARBA" id="ARBA00022692"/>
    </source>
</evidence>
<keyword evidence="11 18" id="KW-0812">Transmembrane</keyword>
<feature type="transmembrane region" description="Helical" evidence="19">
    <location>
        <begin position="12"/>
        <end position="45"/>
    </location>
</feature>
<protein>
    <recommendedName>
        <fullName evidence="7 18">Phosphatidate cytidylyltransferase</fullName>
        <ecNumber evidence="6 18">2.7.7.41</ecNumber>
    </recommendedName>
</protein>
<keyword evidence="21" id="KW-1185">Reference proteome</keyword>
<keyword evidence="12 18" id="KW-0548">Nucleotidyltransferase</keyword>
<evidence type="ECO:0000256" key="16">
    <source>
        <dbReference type="ARBA" id="ARBA00023209"/>
    </source>
</evidence>
<comment type="similarity">
    <text evidence="5 18">Belongs to the CDS family.</text>
</comment>
<dbReference type="GO" id="GO:0004605">
    <property type="term" value="F:phosphatidate cytidylyltransferase activity"/>
    <property type="evidence" value="ECO:0007669"/>
    <property type="project" value="UniProtKB-EC"/>
</dbReference>
<comment type="pathway">
    <text evidence="4">Lipid metabolism.</text>
</comment>
<dbReference type="EMBL" id="JAUOZU010000006">
    <property type="protein sequence ID" value="MDO6964076.1"/>
    <property type="molecule type" value="Genomic_DNA"/>
</dbReference>
<reference evidence="20" key="1">
    <citation type="journal article" date="2015" name="Int. J. Syst. Evol. Microbiol.">
        <title>Rhizobium alvei sp. nov., isolated from a freshwater river.</title>
        <authorList>
            <person name="Sheu S.Y."/>
            <person name="Huang H.W."/>
            <person name="Young C.C."/>
            <person name="Chen W.M."/>
        </authorList>
    </citation>
    <scope>NUCLEOTIDE SEQUENCE</scope>
    <source>
        <strain evidence="20">TNR-22</strain>
    </source>
</reference>
<feature type="transmembrane region" description="Helical" evidence="19">
    <location>
        <begin position="128"/>
        <end position="149"/>
    </location>
</feature>
<keyword evidence="9" id="KW-0444">Lipid biosynthesis</keyword>
<sequence>MSTELRLRIISAIVLAIIVLGATWIGGLTFSLLSAAIGLLVYYEWSTITGIARSDRFGLVFGWISMALVAYETVFHTSERALLLLLGFTLAAAVLSAFRKTGFWLPGGIFYSGLSAVSLAALRTGDNGLITILFLFAVVWGSDILAYFVGRAVGGPKLAPKISPGKTWSGAIGGTIAGVLAGCLLIWVSGQPVSPWLPLIAAILSIAGQIGDLFESWIKRRFGVKDSSHLIPGHGGVMDRVDALVFACFLAFLGGLIIAALSGQLFATTGGL</sequence>
<evidence type="ECO:0000256" key="4">
    <source>
        <dbReference type="ARBA" id="ARBA00005189"/>
    </source>
</evidence>
<feature type="transmembrane region" description="Helical" evidence="19">
    <location>
        <begin position="57"/>
        <end position="75"/>
    </location>
</feature>
<evidence type="ECO:0000313" key="20">
    <source>
        <dbReference type="EMBL" id="MDO6964076.1"/>
    </source>
</evidence>
<dbReference type="RefSeq" id="WP_304375990.1">
    <property type="nucleotide sequence ID" value="NZ_JAUOZU010000006.1"/>
</dbReference>
<evidence type="ECO:0000256" key="19">
    <source>
        <dbReference type="SAM" id="Phobius"/>
    </source>
</evidence>
<evidence type="ECO:0000256" key="7">
    <source>
        <dbReference type="ARBA" id="ARBA00019373"/>
    </source>
</evidence>
<dbReference type="InterPro" id="IPR000374">
    <property type="entry name" value="PC_trans"/>
</dbReference>
<evidence type="ECO:0000256" key="13">
    <source>
        <dbReference type="ARBA" id="ARBA00022989"/>
    </source>
</evidence>
<keyword evidence="13 19" id="KW-1133">Transmembrane helix</keyword>
<evidence type="ECO:0000256" key="6">
    <source>
        <dbReference type="ARBA" id="ARBA00012487"/>
    </source>
</evidence>
<dbReference type="PROSITE" id="PS01315">
    <property type="entry name" value="CDS"/>
    <property type="match status" value="1"/>
</dbReference>
<evidence type="ECO:0000256" key="8">
    <source>
        <dbReference type="ARBA" id="ARBA00022475"/>
    </source>
</evidence>
<comment type="caution">
    <text evidence="20">The sequence shown here is derived from an EMBL/GenBank/DDBJ whole genome shotgun (WGS) entry which is preliminary data.</text>
</comment>
<keyword evidence="8" id="KW-1003">Cell membrane</keyword>
<comment type="catalytic activity">
    <reaction evidence="1 18">
        <text>a 1,2-diacyl-sn-glycero-3-phosphate + CTP + H(+) = a CDP-1,2-diacyl-sn-glycerol + diphosphate</text>
        <dbReference type="Rhea" id="RHEA:16229"/>
        <dbReference type="ChEBI" id="CHEBI:15378"/>
        <dbReference type="ChEBI" id="CHEBI:33019"/>
        <dbReference type="ChEBI" id="CHEBI:37563"/>
        <dbReference type="ChEBI" id="CHEBI:58332"/>
        <dbReference type="ChEBI" id="CHEBI:58608"/>
        <dbReference type="EC" id="2.7.7.41"/>
    </reaction>
</comment>
<comment type="subcellular location">
    <subcellularLocation>
        <location evidence="2">Cell membrane</location>
        <topology evidence="2">Multi-pass membrane protein</topology>
    </subcellularLocation>
</comment>
<keyword evidence="16" id="KW-0594">Phospholipid biosynthesis</keyword>
<comment type="pathway">
    <text evidence="3 18">Phospholipid metabolism; CDP-diacylglycerol biosynthesis; CDP-diacylglycerol from sn-glycerol 3-phosphate: step 3/3.</text>
</comment>
<keyword evidence="17" id="KW-1208">Phospholipid metabolism</keyword>
<keyword evidence="14" id="KW-0443">Lipid metabolism</keyword>
<evidence type="ECO:0000256" key="1">
    <source>
        <dbReference type="ARBA" id="ARBA00001698"/>
    </source>
</evidence>
<feature type="transmembrane region" description="Helical" evidence="19">
    <location>
        <begin position="103"/>
        <end position="122"/>
    </location>
</feature>
<evidence type="ECO:0000256" key="2">
    <source>
        <dbReference type="ARBA" id="ARBA00004651"/>
    </source>
</evidence>
<evidence type="ECO:0000256" key="12">
    <source>
        <dbReference type="ARBA" id="ARBA00022695"/>
    </source>
</evidence>
<proteinExistence type="inferred from homology"/>
<gene>
    <name evidence="20" type="ORF">Q4481_08920</name>
</gene>
<reference evidence="20" key="2">
    <citation type="submission" date="2023-07" db="EMBL/GenBank/DDBJ databases">
        <authorList>
            <person name="Shen H."/>
        </authorList>
    </citation>
    <scope>NUCLEOTIDE SEQUENCE</scope>
    <source>
        <strain evidence="20">TNR-22</strain>
    </source>
</reference>
<evidence type="ECO:0000256" key="14">
    <source>
        <dbReference type="ARBA" id="ARBA00023098"/>
    </source>
</evidence>
<evidence type="ECO:0000256" key="9">
    <source>
        <dbReference type="ARBA" id="ARBA00022516"/>
    </source>
</evidence>
<feature type="transmembrane region" description="Helical" evidence="19">
    <location>
        <begin position="170"/>
        <end position="190"/>
    </location>
</feature>
<evidence type="ECO:0000313" key="21">
    <source>
        <dbReference type="Proteomes" id="UP001174932"/>
    </source>
</evidence>
<feature type="transmembrane region" description="Helical" evidence="19">
    <location>
        <begin position="81"/>
        <end position="98"/>
    </location>
</feature>
<organism evidence="20 21">
    <name type="scientific">Rhizobium alvei</name>
    <dbReference type="NCBI Taxonomy" id="1132659"/>
    <lineage>
        <taxon>Bacteria</taxon>
        <taxon>Pseudomonadati</taxon>
        <taxon>Pseudomonadota</taxon>
        <taxon>Alphaproteobacteria</taxon>
        <taxon>Hyphomicrobiales</taxon>
        <taxon>Rhizobiaceae</taxon>
        <taxon>Rhizobium/Agrobacterium group</taxon>
        <taxon>Rhizobium</taxon>
    </lineage>
</organism>
<dbReference type="Proteomes" id="UP001174932">
    <property type="component" value="Unassembled WGS sequence"/>
</dbReference>
<dbReference type="PANTHER" id="PTHR46382">
    <property type="entry name" value="PHOSPHATIDATE CYTIDYLYLTRANSFERASE"/>
    <property type="match status" value="1"/>
</dbReference>
<evidence type="ECO:0000256" key="15">
    <source>
        <dbReference type="ARBA" id="ARBA00023136"/>
    </source>
</evidence>
<accession>A0ABT8YKD3</accession>
<evidence type="ECO:0000256" key="10">
    <source>
        <dbReference type="ARBA" id="ARBA00022679"/>
    </source>
</evidence>
<dbReference type="EC" id="2.7.7.41" evidence="6 18"/>
<feature type="transmembrane region" description="Helical" evidence="19">
    <location>
        <begin position="243"/>
        <end position="267"/>
    </location>
</feature>